<organism evidence="1">
    <name type="scientific">viral metagenome</name>
    <dbReference type="NCBI Taxonomy" id="1070528"/>
    <lineage>
        <taxon>unclassified sequences</taxon>
        <taxon>metagenomes</taxon>
        <taxon>organismal metagenomes</taxon>
    </lineage>
</organism>
<reference evidence="1" key="1">
    <citation type="journal article" date="2020" name="Nature">
        <title>Giant virus diversity and host interactions through global metagenomics.</title>
        <authorList>
            <person name="Schulz F."/>
            <person name="Roux S."/>
            <person name="Paez-Espino D."/>
            <person name="Jungbluth S."/>
            <person name="Walsh D.A."/>
            <person name="Denef V.J."/>
            <person name="McMahon K.D."/>
            <person name="Konstantinidis K.T."/>
            <person name="Eloe-Fadrosh E.A."/>
            <person name="Kyrpides N.C."/>
            <person name="Woyke T."/>
        </authorList>
    </citation>
    <scope>NUCLEOTIDE SEQUENCE</scope>
    <source>
        <strain evidence="1">GVMAG-M-3300021425-30</strain>
    </source>
</reference>
<dbReference type="EMBL" id="MN739468">
    <property type="protein sequence ID" value="QHT06419.1"/>
    <property type="molecule type" value="Genomic_DNA"/>
</dbReference>
<protein>
    <recommendedName>
        <fullName evidence="2">Protein kinase domain-containing protein</fullName>
    </recommendedName>
</protein>
<dbReference type="AlphaFoldDB" id="A0A6C0CRV7"/>
<proteinExistence type="predicted"/>
<name>A0A6C0CRV7_9ZZZZ</name>
<sequence>MEEQMISFLKKSGADVSGEKKPVPDILSYQQAVRLTLDIASQLTKLHEKRLGFISINKDQIHMVGENNFVIVNPELFRVNWKNELLISKPFTYNDLMAPELKQVNTLPSTVNSNVGYYAICNLVLSLLNIDNDINRLRPTKLYFLMERILKDDPNERRFIYI</sequence>
<accession>A0A6C0CRV7</accession>
<evidence type="ECO:0008006" key="2">
    <source>
        <dbReference type="Google" id="ProtNLM"/>
    </source>
</evidence>
<evidence type="ECO:0000313" key="1">
    <source>
        <dbReference type="EMBL" id="QHT06419.1"/>
    </source>
</evidence>